<feature type="compositionally biased region" description="Basic residues" evidence="1">
    <location>
        <begin position="120"/>
        <end position="133"/>
    </location>
</feature>
<dbReference type="GeneID" id="8852452"/>
<gene>
    <name evidence="2" type="ORF">NAEGRDRAFT_63277</name>
</gene>
<sequence length="246" mass="29012">MRTRIVIGKHSFQSIEDEQHKSDKKQLKSKLTKEFESSEDILKSFDDLKGVIENYLKEFDDQIEIATFRITARIKTTTTRQKPIGLRDEGDFSKLVELVKMLNDQEEEAMLTIKLDSKEKKHHKKHKKEKRKRNEVADEDDGSDEEIDNKKKQIKTLTEMIENSKQQLKGLQSELSELKVMKSNENQITGMMNSVSLDSQPKEENTSSSKTIEERQQIKRERKNKKERKHDKHGKDKYEKKKKHLK</sequence>
<feature type="compositionally biased region" description="Polar residues" evidence="1">
    <location>
        <begin position="183"/>
        <end position="199"/>
    </location>
</feature>
<dbReference type="VEuPathDB" id="AmoebaDB:NAEGRDRAFT_63277"/>
<reference evidence="2 3" key="1">
    <citation type="journal article" date="2010" name="Cell">
        <title>The genome of Naegleria gruberi illuminates early eukaryotic versatility.</title>
        <authorList>
            <person name="Fritz-Laylin L.K."/>
            <person name="Prochnik S.E."/>
            <person name="Ginger M.L."/>
            <person name="Dacks J.B."/>
            <person name="Carpenter M.L."/>
            <person name="Field M.C."/>
            <person name="Kuo A."/>
            <person name="Paredez A."/>
            <person name="Chapman J."/>
            <person name="Pham J."/>
            <person name="Shu S."/>
            <person name="Neupane R."/>
            <person name="Cipriano M."/>
            <person name="Mancuso J."/>
            <person name="Tu H."/>
            <person name="Salamov A."/>
            <person name="Lindquist E."/>
            <person name="Shapiro H."/>
            <person name="Lucas S."/>
            <person name="Grigoriev I.V."/>
            <person name="Cande W.Z."/>
            <person name="Fulton C."/>
            <person name="Rokhsar D.S."/>
            <person name="Dawson S.C."/>
        </authorList>
    </citation>
    <scope>NUCLEOTIDE SEQUENCE [LARGE SCALE GENOMIC DNA]</scope>
    <source>
        <strain evidence="2 3">NEG-M</strain>
    </source>
</reference>
<keyword evidence="3" id="KW-1185">Reference proteome</keyword>
<dbReference type="RefSeq" id="XP_002681343.1">
    <property type="nucleotide sequence ID" value="XM_002681297.1"/>
</dbReference>
<dbReference type="AlphaFoldDB" id="D2V396"/>
<proteinExistence type="predicted"/>
<evidence type="ECO:0000313" key="3">
    <source>
        <dbReference type="Proteomes" id="UP000006671"/>
    </source>
</evidence>
<protein>
    <submittedName>
        <fullName evidence="2">Predicted protein</fullName>
    </submittedName>
</protein>
<feature type="region of interest" description="Disordered" evidence="1">
    <location>
        <begin position="113"/>
        <end position="150"/>
    </location>
</feature>
<dbReference type="Proteomes" id="UP000006671">
    <property type="component" value="Unassembled WGS sequence"/>
</dbReference>
<feature type="compositionally biased region" description="Basic and acidic residues" evidence="1">
    <location>
        <begin position="200"/>
        <end position="219"/>
    </location>
</feature>
<evidence type="ECO:0000256" key="1">
    <source>
        <dbReference type="SAM" id="MobiDB-lite"/>
    </source>
</evidence>
<dbReference type="EMBL" id="GG738850">
    <property type="protein sequence ID" value="EFC48599.1"/>
    <property type="molecule type" value="Genomic_DNA"/>
</dbReference>
<name>D2V396_NAEGR</name>
<dbReference type="InParanoid" id="D2V396"/>
<dbReference type="KEGG" id="ngr:NAEGRDRAFT_63277"/>
<accession>D2V396</accession>
<feature type="compositionally biased region" description="Acidic residues" evidence="1">
    <location>
        <begin position="137"/>
        <end position="147"/>
    </location>
</feature>
<feature type="region of interest" description="Disordered" evidence="1">
    <location>
        <begin position="182"/>
        <end position="246"/>
    </location>
</feature>
<feature type="compositionally biased region" description="Basic residues" evidence="1">
    <location>
        <begin position="220"/>
        <end position="232"/>
    </location>
</feature>
<evidence type="ECO:0000313" key="2">
    <source>
        <dbReference type="EMBL" id="EFC48599.1"/>
    </source>
</evidence>
<organism evidence="3">
    <name type="scientific">Naegleria gruberi</name>
    <name type="common">Amoeba</name>
    <dbReference type="NCBI Taxonomy" id="5762"/>
    <lineage>
        <taxon>Eukaryota</taxon>
        <taxon>Discoba</taxon>
        <taxon>Heterolobosea</taxon>
        <taxon>Tetramitia</taxon>
        <taxon>Eutetramitia</taxon>
        <taxon>Vahlkampfiidae</taxon>
        <taxon>Naegleria</taxon>
    </lineage>
</organism>